<evidence type="ECO:0000256" key="4">
    <source>
        <dbReference type="ARBA" id="ARBA00022989"/>
    </source>
</evidence>
<feature type="transmembrane region" description="Helical" evidence="6">
    <location>
        <begin position="117"/>
        <end position="136"/>
    </location>
</feature>
<evidence type="ECO:0000256" key="5">
    <source>
        <dbReference type="ARBA" id="ARBA00023136"/>
    </source>
</evidence>
<dbReference type="Gene3D" id="3.30.460.20">
    <property type="entry name" value="CorA soluble domain-like"/>
    <property type="match status" value="1"/>
</dbReference>
<dbReference type="SUPFAM" id="SSF144083">
    <property type="entry name" value="Magnesium transport protein CorA, transmembrane region"/>
    <property type="match status" value="1"/>
</dbReference>
<gene>
    <name evidence="7" type="ORF">IV74_GL001895</name>
</gene>
<accession>A0A0R2HWQ6</accession>
<dbReference type="GO" id="GO:0046873">
    <property type="term" value="F:metal ion transmembrane transporter activity"/>
    <property type="evidence" value="ECO:0007669"/>
    <property type="project" value="InterPro"/>
</dbReference>
<dbReference type="RefSeq" id="WP_034569694.1">
    <property type="nucleotide sequence ID" value="NZ_JQBS01000035.1"/>
</dbReference>
<feature type="transmembrane region" description="Helical" evidence="6">
    <location>
        <begin position="245"/>
        <end position="263"/>
    </location>
</feature>
<dbReference type="PATRIC" id="fig|1449336.4.peg.1932"/>
<keyword evidence="3 6" id="KW-0812">Transmembrane</keyword>
<dbReference type="GO" id="GO:0016020">
    <property type="term" value="C:membrane"/>
    <property type="evidence" value="ECO:0007669"/>
    <property type="project" value="UniProtKB-SubCell"/>
</dbReference>
<dbReference type="Pfam" id="PF01544">
    <property type="entry name" value="CorA"/>
    <property type="match status" value="1"/>
</dbReference>
<evidence type="ECO:0000256" key="2">
    <source>
        <dbReference type="ARBA" id="ARBA00009765"/>
    </source>
</evidence>
<proteinExistence type="inferred from homology"/>
<dbReference type="AlphaFoldDB" id="A0A0R2HWQ6"/>
<dbReference type="Proteomes" id="UP000051658">
    <property type="component" value="Unassembled WGS sequence"/>
</dbReference>
<dbReference type="InterPro" id="IPR045861">
    <property type="entry name" value="CorA_cytoplasmic_dom"/>
</dbReference>
<comment type="subcellular location">
    <subcellularLocation>
        <location evidence="1">Membrane</location>
        <topology evidence="1">Multi-pass membrane protein</topology>
    </subcellularLocation>
</comment>
<dbReference type="GeneID" id="89588889"/>
<keyword evidence="8" id="KW-1185">Reference proteome</keyword>
<dbReference type="CDD" id="cd12827">
    <property type="entry name" value="EcCorA_ZntB-like_u2"/>
    <property type="match status" value="1"/>
</dbReference>
<reference evidence="7 8" key="1">
    <citation type="journal article" date="2015" name="Genome Announc.">
        <title>Expanding the biotechnology potential of lactobacilli through comparative genomics of 213 strains and associated genera.</title>
        <authorList>
            <person name="Sun Z."/>
            <person name="Harris H.M."/>
            <person name="McCann A."/>
            <person name="Guo C."/>
            <person name="Argimon S."/>
            <person name="Zhang W."/>
            <person name="Yang X."/>
            <person name="Jeffery I.B."/>
            <person name="Cooney J.C."/>
            <person name="Kagawa T.F."/>
            <person name="Liu W."/>
            <person name="Song Y."/>
            <person name="Salvetti E."/>
            <person name="Wrobel A."/>
            <person name="Rasinkangas P."/>
            <person name="Parkhill J."/>
            <person name="Rea M.C."/>
            <person name="O'Sullivan O."/>
            <person name="Ritari J."/>
            <person name="Douillard F.P."/>
            <person name="Paul Ross R."/>
            <person name="Yang R."/>
            <person name="Briner A.E."/>
            <person name="Felis G.E."/>
            <person name="de Vos W.M."/>
            <person name="Barrangou R."/>
            <person name="Klaenhammer T.R."/>
            <person name="Caufield P.W."/>
            <person name="Cui Y."/>
            <person name="Zhang H."/>
            <person name="O'Toole P.W."/>
        </authorList>
    </citation>
    <scope>NUCLEOTIDE SEQUENCE [LARGE SCALE GENOMIC DNA]</scope>
    <source>
        <strain evidence="7 8">DSM 20623</strain>
    </source>
</reference>
<dbReference type="InterPro" id="IPR002523">
    <property type="entry name" value="MgTranspt_CorA/ZnTranspt_ZntB"/>
</dbReference>
<dbReference type="PANTHER" id="PTHR47891:SF1">
    <property type="entry name" value="CORA-MAGNESIUM AND COBALT TRANSPORTER"/>
    <property type="match status" value="1"/>
</dbReference>
<keyword evidence="5 6" id="KW-0472">Membrane</keyword>
<feature type="transmembrane region" description="Helical" evidence="6">
    <location>
        <begin position="275"/>
        <end position="296"/>
    </location>
</feature>
<protein>
    <submittedName>
        <fullName evidence="7">Mg2+ and Co2+ transporter</fullName>
    </submittedName>
</protein>
<comment type="caution">
    <text evidence="7">The sequence shown here is derived from an EMBL/GenBank/DDBJ whole genome shotgun (WGS) entry which is preliminary data.</text>
</comment>
<evidence type="ECO:0000256" key="6">
    <source>
        <dbReference type="SAM" id="Phobius"/>
    </source>
</evidence>
<evidence type="ECO:0000256" key="1">
    <source>
        <dbReference type="ARBA" id="ARBA00004141"/>
    </source>
</evidence>
<dbReference type="eggNOG" id="COG0598">
    <property type="taxonomic scope" value="Bacteria"/>
</dbReference>
<dbReference type="SUPFAM" id="SSF143865">
    <property type="entry name" value="CorA soluble domain-like"/>
    <property type="match status" value="1"/>
</dbReference>
<dbReference type="EMBL" id="JQBS01000035">
    <property type="protein sequence ID" value="KRN54314.1"/>
    <property type="molecule type" value="Genomic_DNA"/>
</dbReference>
<dbReference type="Gene3D" id="1.20.58.340">
    <property type="entry name" value="Magnesium transport protein CorA, transmembrane region"/>
    <property type="match status" value="2"/>
</dbReference>
<name>A0A0R2HWQ6_CARDV</name>
<evidence type="ECO:0000313" key="7">
    <source>
        <dbReference type="EMBL" id="KRN54314.1"/>
    </source>
</evidence>
<sequence>MITKTSFNNHKYNWININLEDASELENFYEEYGIDNEVVAYSLDRNERAHLDYDPTTNTFVLIFNLPNQEKIDNHYETIPMTFIIKDMQLITVTNTKNQYVVQKIKHYLTKNESTTIFKFLFGCLFTITDLFFPYIEEMNFDRRKINDKLKEKTTKQNLLSLSDLETGIVYFVSASKQNLVLLEQVKTHIIYRTLNTNEKEQYEDALIEARQLVEMTQLSSQILQQLSGTYNNILNNNLNDTMKILTVLSILLTVPTIITGFFGMNMPLPLEHNALGWIIAIFISAILWFGLSAILRKILNYRYL</sequence>
<evidence type="ECO:0000256" key="3">
    <source>
        <dbReference type="ARBA" id="ARBA00022692"/>
    </source>
</evidence>
<dbReference type="PANTHER" id="PTHR47891">
    <property type="entry name" value="TRANSPORTER-RELATED"/>
    <property type="match status" value="1"/>
</dbReference>
<comment type="similarity">
    <text evidence="2">Belongs to the CorA metal ion transporter (MIT) (TC 1.A.35) family.</text>
</comment>
<organism evidence="7 8">
    <name type="scientific">Carnobacterium divergens DSM 20623</name>
    <dbReference type="NCBI Taxonomy" id="1449336"/>
    <lineage>
        <taxon>Bacteria</taxon>
        <taxon>Bacillati</taxon>
        <taxon>Bacillota</taxon>
        <taxon>Bacilli</taxon>
        <taxon>Lactobacillales</taxon>
        <taxon>Carnobacteriaceae</taxon>
        <taxon>Carnobacterium</taxon>
    </lineage>
</organism>
<dbReference type="InterPro" id="IPR045863">
    <property type="entry name" value="CorA_TM1_TM2"/>
</dbReference>
<dbReference type="InterPro" id="IPR047199">
    <property type="entry name" value="CorA-like"/>
</dbReference>
<keyword evidence="4 6" id="KW-1133">Transmembrane helix</keyword>
<evidence type="ECO:0000313" key="8">
    <source>
        <dbReference type="Proteomes" id="UP000051658"/>
    </source>
</evidence>